<comment type="caution">
    <text evidence="8">The sequence shown here is derived from an EMBL/GenBank/DDBJ whole genome shotgun (WGS) entry which is preliminary data.</text>
</comment>
<dbReference type="RefSeq" id="WP_221236922.1">
    <property type="nucleotide sequence ID" value="NZ_JACIGI010000001.1"/>
</dbReference>
<dbReference type="GO" id="GO:0016020">
    <property type="term" value="C:membrane"/>
    <property type="evidence" value="ECO:0007669"/>
    <property type="project" value="UniProtKB-SubCell"/>
</dbReference>
<dbReference type="SUPFAM" id="SSF103481">
    <property type="entry name" value="Multidrug resistance efflux transporter EmrE"/>
    <property type="match status" value="2"/>
</dbReference>
<dbReference type="InterPro" id="IPR000620">
    <property type="entry name" value="EamA_dom"/>
</dbReference>
<feature type="transmembrane region" description="Helical" evidence="6">
    <location>
        <begin position="144"/>
        <end position="162"/>
    </location>
</feature>
<comment type="similarity">
    <text evidence="2">Belongs to the EamA transporter family.</text>
</comment>
<keyword evidence="9" id="KW-1185">Reference proteome</keyword>
<dbReference type="PANTHER" id="PTHR32322">
    <property type="entry name" value="INNER MEMBRANE TRANSPORTER"/>
    <property type="match status" value="1"/>
</dbReference>
<evidence type="ECO:0000313" key="9">
    <source>
        <dbReference type="Proteomes" id="UP000555728"/>
    </source>
</evidence>
<feature type="transmembrane region" description="Helical" evidence="6">
    <location>
        <begin position="114"/>
        <end position="137"/>
    </location>
</feature>
<feature type="transmembrane region" description="Helical" evidence="6">
    <location>
        <begin position="262"/>
        <end position="282"/>
    </location>
</feature>
<dbReference type="AlphaFoldDB" id="A0A7W6RXC2"/>
<dbReference type="InterPro" id="IPR037185">
    <property type="entry name" value="EmrE-like"/>
</dbReference>
<dbReference type="Proteomes" id="UP000555728">
    <property type="component" value="Unassembled WGS sequence"/>
</dbReference>
<feature type="transmembrane region" description="Helical" evidence="6">
    <location>
        <begin position="54"/>
        <end position="76"/>
    </location>
</feature>
<sequence>MALALSMSSPSRTEHVPSVPALGAVLLVAVAAALWGTVGVASKLLYGTTEISPVFVGFVRLALASPLLLILSLATVGRRTFAFAGRELGAIVMIGVSMALYQLFYFTAVATTGVAIATLVTICTAPLMVALLAGLFLGERLTAPVIGALAIGIAGTAMLVGVPSDVGVTQAAVLAGTGWALGSAVSFAVFTLFSRVLAPRHHPFTLIGIGLGAGALMLLPVALIHLPASVPAEGLWLLLYIGLVPTGFAYVVFFAGMKRTGATVASIAALTEPLTATLLAWLMFDERLGALGLIGAALLVGAMVLLTRTTRRTAAQAAK</sequence>
<evidence type="ECO:0000313" key="8">
    <source>
        <dbReference type="EMBL" id="MBB4284307.1"/>
    </source>
</evidence>
<evidence type="ECO:0000256" key="6">
    <source>
        <dbReference type="SAM" id="Phobius"/>
    </source>
</evidence>
<dbReference type="InterPro" id="IPR050638">
    <property type="entry name" value="AA-Vitamin_Transporters"/>
</dbReference>
<keyword evidence="5 6" id="KW-0472">Membrane</keyword>
<accession>A0A7W6RXC2</accession>
<evidence type="ECO:0000256" key="2">
    <source>
        <dbReference type="ARBA" id="ARBA00007362"/>
    </source>
</evidence>
<keyword evidence="3 6" id="KW-0812">Transmembrane</keyword>
<name>A0A7W6RXC2_9PROT</name>
<dbReference type="PANTHER" id="PTHR32322:SF2">
    <property type="entry name" value="EAMA DOMAIN-CONTAINING PROTEIN"/>
    <property type="match status" value="1"/>
</dbReference>
<evidence type="ECO:0000259" key="7">
    <source>
        <dbReference type="Pfam" id="PF00892"/>
    </source>
</evidence>
<feature type="transmembrane region" description="Helical" evidence="6">
    <location>
        <begin position="234"/>
        <end position="255"/>
    </location>
</feature>
<comment type="subcellular location">
    <subcellularLocation>
        <location evidence="1">Membrane</location>
        <topology evidence="1">Multi-pass membrane protein</topology>
    </subcellularLocation>
</comment>
<dbReference type="EMBL" id="JACIGI010000001">
    <property type="protein sequence ID" value="MBB4284307.1"/>
    <property type="molecule type" value="Genomic_DNA"/>
</dbReference>
<feature type="transmembrane region" description="Helical" evidence="6">
    <location>
        <begin position="205"/>
        <end position="228"/>
    </location>
</feature>
<feature type="transmembrane region" description="Helical" evidence="6">
    <location>
        <begin position="21"/>
        <end position="42"/>
    </location>
</feature>
<organism evidence="8 9">
    <name type="scientific">Roseospira goensis</name>
    <dbReference type="NCBI Taxonomy" id="391922"/>
    <lineage>
        <taxon>Bacteria</taxon>
        <taxon>Pseudomonadati</taxon>
        <taxon>Pseudomonadota</taxon>
        <taxon>Alphaproteobacteria</taxon>
        <taxon>Rhodospirillales</taxon>
        <taxon>Rhodospirillaceae</taxon>
        <taxon>Roseospira</taxon>
    </lineage>
</organism>
<proteinExistence type="inferred from homology"/>
<dbReference type="Pfam" id="PF00892">
    <property type="entry name" value="EamA"/>
    <property type="match status" value="2"/>
</dbReference>
<evidence type="ECO:0000256" key="3">
    <source>
        <dbReference type="ARBA" id="ARBA00022692"/>
    </source>
</evidence>
<feature type="transmembrane region" description="Helical" evidence="6">
    <location>
        <begin position="168"/>
        <end position="193"/>
    </location>
</feature>
<evidence type="ECO:0000256" key="4">
    <source>
        <dbReference type="ARBA" id="ARBA00022989"/>
    </source>
</evidence>
<feature type="domain" description="EamA" evidence="7">
    <location>
        <begin position="24"/>
        <end position="160"/>
    </location>
</feature>
<keyword evidence="4 6" id="KW-1133">Transmembrane helix</keyword>
<feature type="transmembrane region" description="Helical" evidence="6">
    <location>
        <begin position="288"/>
        <end position="306"/>
    </location>
</feature>
<feature type="domain" description="EamA" evidence="7">
    <location>
        <begin position="176"/>
        <end position="307"/>
    </location>
</feature>
<evidence type="ECO:0000256" key="1">
    <source>
        <dbReference type="ARBA" id="ARBA00004141"/>
    </source>
</evidence>
<protein>
    <submittedName>
        <fullName evidence="8">DME family drug/metabolite transporter</fullName>
    </submittedName>
</protein>
<reference evidence="8 9" key="1">
    <citation type="submission" date="2020-08" db="EMBL/GenBank/DDBJ databases">
        <title>Genome sequencing of Purple Non-Sulfur Bacteria from various extreme environments.</title>
        <authorList>
            <person name="Mayer M."/>
        </authorList>
    </citation>
    <scope>NUCLEOTIDE SEQUENCE [LARGE SCALE GENOMIC DNA]</scope>
    <source>
        <strain evidence="8 9">JA135</strain>
    </source>
</reference>
<evidence type="ECO:0000256" key="5">
    <source>
        <dbReference type="ARBA" id="ARBA00023136"/>
    </source>
</evidence>
<feature type="transmembrane region" description="Helical" evidence="6">
    <location>
        <begin position="88"/>
        <end position="108"/>
    </location>
</feature>
<gene>
    <name evidence="8" type="ORF">GGD88_000013</name>
</gene>